<feature type="domain" description="CRAL-TRIO" evidence="2">
    <location>
        <begin position="101"/>
        <end position="282"/>
    </location>
</feature>
<dbReference type="PANTHER" id="PTHR46590:SF4">
    <property type="entry name" value="CRAL-TRIO DOMAIN-CONTAINING PROTEIN"/>
    <property type="match status" value="1"/>
</dbReference>
<dbReference type="PANTHER" id="PTHR46590">
    <property type="entry name" value="PHOSPHATIDYLINOSITOL TRANSFER PROTEIN CSR1-RELATED"/>
    <property type="match status" value="1"/>
</dbReference>
<dbReference type="InterPro" id="IPR001251">
    <property type="entry name" value="CRAL-TRIO_dom"/>
</dbReference>
<feature type="compositionally biased region" description="Gly residues" evidence="1">
    <location>
        <begin position="312"/>
        <end position="323"/>
    </location>
</feature>
<dbReference type="AlphaFoldDB" id="A0A316YQU8"/>
<dbReference type="OrthoDB" id="75724at2759"/>
<feature type="compositionally biased region" description="Basic and acidic residues" evidence="1">
    <location>
        <begin position="611"/>
        <end position="632"/>
    </location>
</feature>
<name>A0A316YQU8_9BASI</name>
<feature type="compositionally biased region" description="Low complexity" evidence="1">
    <location>
        <begin position="634"/>
        <end position="662"/>
    </location>
</feature>
<dbReference type="CDD" id="cd00170">
    <property type="entry name" value="SEC14"/>
    <property type="match status" value="1"/>
</dbReference>
<dbReference type="InterPro" id="IPR036865">
    <property type="entry name" value="CRAL-TRIO_dom_sf"/>
</dbReference>
<feature type="compositionally biased region" description="Low complexity" evidence="1">
    <location>
        <begin position="485"/>
        <end position="501"/>
    </location>
</feature>
<organism evidence="3 4">
    <name type="scientific">Acaromyces ingoldii</name>
    <dbReference type="NCBI Taxonomy" id="215250"/>
    <lineage>
        <taxon>Eukaryota</taxon>
        <taxon>Fungi</taxon>
        <taxon>Dikarya</taxon>
        <taxon>Basidiomycota</taxon>
        <taxon>Ustilaginomycotina</taxon>
        <taxon>Exobasidiomycetes</taxon>
        <taxon>Exobasidiales</taxon>
        <taxon>Cryptobasidiaceae</taxon>
        <taxon>Acaromyces</taxon>
    </lineage>
</organism>
<dbReference type="InParanoid" id="A0A316YQU8"/>
<protein>
    <recommendedName>
        <fullName evidence="2">CRAL-TRIO domain-containing protein</fullName>
    </recommendedName>
</protein>
<reference evidence="3 4" key="1">
    <citation type="journal article" date="2018" name="Mol. Biol. Evol.">
        <title>Broad Genomic Sampling Reveals a Smut Pathogenic Ancestry of the Fungal Clade Ustilaginomycotina.</title>
        <authorList>
            <person name="Kijpornyongpan T."/>
            <person name="Mondo S.J."/>
            <person name="Barry K."/>
            <person name="Sandor L."/>
            <person name="Lee J."/>
            <person name="Lipzen A."/>
            <person name="Pangilinan J."/>
            <person name="LaButti K."/>
            <person name="Hainaut M."/>
            <person name="Henrissat B."/>
            <person name="Grigoriev I.V."/>
            <person name="Spatafora J.W."/>
            <person name="Aime M.C."/>
        </authorList>
    </citation>
    <scope>NUCLEOTIDE SEQUENCE [LARGE SCALE GENOMIC DNA]</scope>
    <source>
        <strain evidence="3 4">MCA 4198</strain>
    </source>
</reference>
<keyword evidence="4" id="KW-1185">Reference proteome</keyword>
<dbReference type="GeneID" id="37046710"/>
<feature type="compositionally biased region" description="Polar residues" evidence="1">
    <location>
        <begin position="431"/>
        <end position="449"/>
    </location>
</feature>
<dbReference type="EMBL" id="KZ819635">
    <property type="protein sequence ID" value="PWN91502.1"/>
    <property type="molecule type" value="Genomic_DNA"/>
</dbReference>
<sequence length="994" mass="107997">MPVATSSSQAVAAKHEDLANKHRLHLDAVRKVQAQALHDVVPAVISELGLEEDALATKRIKWFLNDRATIFRFYRRGRYDAATALQLLTTSLQWRLRTDLDSLSLSSLHPLYVSPRPPRPPLFWANTKFVDRYRRPCGVISLQSLERVDSASLDECREYIVGCMESVRRLLAHSYREKKKEEGGPLQMVIAFSLEKSGMANLELELLPFLLDLLKNHFPGMVGAVFILHYGWVHAGMWGLAKRVLPQQALDKIFFPSKDGLLEFFDADHLPRPFGGTLEVEIDESSNDVMSKFARPVFSSKKKAGQDEGKAAEGGGGGGGSANAGGDSSSDESWERNSAPPSPRGRSGVSSPALGYKKTLSRSGSFDSLVDEFYSTENTPWGSRRGTPKHSVPSTPRLEQMQHLGGGLPSMTPKAAQKLQYLQMTRDEASYPSSESRPRTKSTPTNPSSLGLFHDDGSAIPGRGGSQLSSRQPSRHGSPVQSRRGTLVGGQLPLPLQQQRGMRNVHFTEKEDQSGPIRRVGSLRDFRLGSLTTPGEGQIGLQGGVSGGGSGSSSSSGEGDESDSVESGKDGQKTDEVVDAKGKKQRQKTSEASGGGDAERGFFARWRRGSRNVDAEATKASEKEVAYRKELMRQQQAQSKSPPSAVGPADAAAPPPLAAGEALPSPQLQVADLEEPPISGVMLLEPSFLSRRTRKFAAMPDHVSPYNASNPFYGYPAYPSSSASSPKATLVPLSKLPRDGTSAVMRGGAATRGRGAFDLSTVSATGQYYPRHMHVRRRKRDLMRTLAYLFVLRLLSLHRSVRAQLLAVARQLARAFAVGGEEEGVAAADGEAKEERWKMAEERYRRLKLAGRRAEEDDDDYRQRLEASRRRMAAATAAQGRPLATLGIRKRYAVFFVLLVLLSRRRWRQSLTQGIDGLRLWIVAGAGRAVGGLANDDAASEARNPWDTEEAVASVAAPSEDVAGSAAAGTAAATADSSYSSLTGLHLRHRLGIK</sequence>
<dbReference type="SMART" id="SM00516">
    <property type="entry name" value="SEC14"/>
    <property type="match status" value="1"/>
</dbReference>
<dbReference type="Gene3D" id="3.40.525.10">
    <property type="entry name" value="CRAL-TRIO lipid binding domain"/>
    <property type="match status" value="1"/>
</dbReference>
<evidence type="ECO:0000313" key="3">
    <source>
        <dbReference type="EMBL" id="PWN91502.1"/>
    </source>
</evidence>
<feature type="compositionally biased region" description="Basic and acidic residues" evidence="1">
    <location>
        <begin position="566"/>
        <end position="582"/>
    </location>
</feature>
<feature type="region of interest" description="Disordered" evidence="1">
    <location>
        <begin position="300"/>
        <end position="357"/>
    </location>
</feature>
<dbReference type="SUPFAM" id="SSF52087">
    <property type="entry name" value="CRAL/TRIO domain"/>
    <property type="match status" value="1"/>
</dbReference>
<dbReference type="RefSeq" id="XP_025378700.1">
    <property type="nucleotide sequence ID" value="XM_025524794.1"/>
</dbReference>
<feature type="region of interest" description="Disordered" evidence="1">
    <location>
        <begin position="376"/>
        <end position="662"/>
    </location>
</feature>
<feature type="compositionally biased region" description="Low complexity" evidence="1">
    <location>
        <begin position="344"/>
        <end position="353"/>
    </location>
</feature>
<dbReference type="InterPro" id="IPR052432">
    <property type="entry name" value="PITP/CRAL-TRIO"/>
</dbReference>
<dbReference type="Pfam" id="PF00650">
    <property type="entry name" value="CRAL_TRIO"/>
    <property type="match status" value="1"/>
</dbReference>
<accession>A0A316YQU8</accession>
<gene>
    <name evidence="3" type="ORF">FA10DRAFT_300106</name>
</gene>
<evidence type="ECO:0000259" key="2">
    <source>
        <dbReference type="PROSITE" id="PS50191"/>
    </source>
</evidence>
<evidence type="ECO:0000313" key="4">
    <source>
        <dbReference type="Proteomes" id="UP000245768"/>
    </source>
</evidence>
<evidence type="ECO:0000256" key="1">
    <source>
        <dbReference type="SAM" id="MobiDB-lite"/>
    </source>
</evidence>
<feature type="compositionally biased region" description="Gly residues" evidence="1">
    <location>
        <begin position="537"/>
        <end position="551"/>
    </location>
</feature>
<dbReference type="PROSITE" id="PS50191">
    <property type="entry name" value="CRAL_TRIO"/>
    <property type="match status" value="1"/>
</dbReference>
<proteinExistence type="predicted"/>
<dbReference type="Proteomes" id="UP000245768">
    <property type="component" value="Unassembled WGS sequence"/>
</dbReference>